<evidence type="ECO:0000256" key="2">
    <source>
        <dbReference type="SAM" id="Phobius"/>
    </source>
</evidence>
<dbReference type="PANTHER" id="PTHR10566:SF113">
    <property type="entry name" value="PROTEIN ACTIVITY OF BC1 COMPLEX KINASE 7, CHLOROPLASTIC"/>
    <property type="match status" value="1"/>
</dbReference>
<comment type="similarity">
    <text evidence="1">Belongs to the protein kinase superfamily. ADCK protein kinase family.</text>
</comment>
<keyword evidence="4" id="KW-0830">Ubiquinone</keyword>
<dbReference type="KEGG" id="ttk:TST_1734"/>
<dbReference type="EMBL" id="AP013035">
    <property type="protein sequence ID" value="BAT72518.1"/>
    <property type="molecule type" value="Genomic_DNA"/>
</dbReference>
<keyword evidence="2" id="KW-0812">Transmembrane</keyword>
<reference evidence="5" key="1">
    <citation type="journal article" date="2018" name="Science">
        <title>A primordial and reversible TCA cycle in a facultatively chemolithoautotrophic thermophile.</title>
        <authorList>
            <person name="Nunoura T."/>
            <person name="Chikaraishi Y."/>
            <person name="Izaki R."/>
            <person name="Suwa T."/>
            <person name="Sato T."/>
            <person name="Harada T."/>
            <person name="Mori K."/>
            <person name="Kato Y."/>
            <person name="Miyazaki M."/>
            <person name="Shimamura S."/>
            <person name="Yanagawa K."/>
            <person name="Shuto A."/>
            <person name="Ohkouchi N."/>
            <person name="Fujita N."/>
            <person name="Takaki Y."/>
            <person name="Atomi H."/>
            <person name="Takai K."/>
        </authorList>
    </citation>
    <scope>NUCLEOTIDE SEQUENCE [LARGE SCALE GENOMIC DNA]</scope>
    <source>
        <strain evidence="5">DSM 17441 / JCM 13301 / NBRC 103674 / ABI70S6</strain>
    </source>
</reference>
<gene>
    <name evidence="4" type="primary">ubiB</name>
    <name evidence="4" type="ORF">TST_1734</name>
</gene>
<keyword evidence="5" id="KW-1185">Reference proteome</keyword>
<evidence type="ECO:0000313" key="4">
    <source>
        <dbReference type="EMBL" id="BAT72518.1"/>
    </source>
</evidence>
<dbReference type="AlphaFoldDB" id="A0A0S3QW19"/>
<protein>
    <submittedName>
        <fullName evidence="4">Ubiquinone biosynthesis protein</fullName>
    </submittedName>
</protein>
<dbReference type="InterPro" id="IPR050154">
    <property type="entry name" value="UbiB_kinase"/>
</dbReference>
<dbReference type="SUPFAM" id="SSF56112">
    <property type="entry name" value="Protein kinase-like (PK-like)"/>
    <property type="match status" value="1"/>
</dbReference>
<dbReference type="InterPro" id="IPR000719">
    <property type="entry name" value="Prot_kinase_dom"/>
</dbReference>
<organism evidence="4 5">
    <name type="scientific">Thermosulfidibacter takaii (strain DSM 17441 / JCM 13301 / NBRC 103674 / ABI70S6)</name>
    <dbReference type="NCBI Taxonomy" id="1298851"/>
    <lineage>
        <taxon>Bacteria</taxon>
        <taxon>Pseudomonadati</taxon>
        <taxon>Thermosulfidibacterota</taxon>
        <taxon>Thermosulfidibacteria</taxon>
        <taxon>Thermosulfidibacterales</taxon>
        <taxon>Thermosulfidibacteraceae</taxon>
    </lineage>
</organism>
<dbReference type="GO" id="GO:0005524">
    <property type="term" value="F:ATP binding"/>
    <property type="evidence" value="ECO:0007669"/>
    <property type="project" value="InterPro"/>
</dbReference>
<feature type="transmembrane region" description="Helical" evidence="2">
    <location>
        <begin position="525"/>
        <end position="543"/>
    </location>
</feature>
<sequence>MRLSSFSIGARYRETQRLRQVVNTFLAYGIESYILPKTPLLKLKAWFLRSKAPQEPPQIRFRKALEKLGPTFIKFGQVLSTRTDLLPESWTKELMKLRDEVPPTPWEEVERILNHEYPEGWRKIFAEIDPAPVGSASIAQVYRGRLTSGDEVAIKIRRPGIEEVVELDLAILMRIAQLIHRHIEELRIYNIPQMVEEFGFTIKREMDFRIEAANAERLKPVLEKHDIHVPKIFWQNTTSKILVTEFVKGQKLEDWEGSEDAKCDLAKKLALAFIDQVVEAGIFHADPHPANIIVTETGIYLIDFGMVGFLDQDMRDFVTKIFLYTVNRDYDAIVESYKRMGLVERIDERRFKLELMGLVDPYLTQSLERINIGEIVQKIIEISIKYGVKFPSEFLMLGRSMLLMDGLVKQLCPKISVLEIVAPHAKKIASRKAKPENLLKELKRIHQDAQKIKEDFLLLTQLATETALRVKEEGVRVKVLQDEIRDRELRKLGDRLVATTVSIGLFLASLFSWGFKIGWAKNLPVLPAILLLGSIILLGIAFLL</sequence>
<dbReference type="Pfam" id="PF03109">
    <property type="entry name" value="ABC1"/>
    <property type="match status" value="1"/>
</dbReference>
<dbReference type="Proteomes" id="UP000063234">
    <property type="component" value="Chromosome"/>
</dbReference>
<feature type="domain" description="Protein kinase" evidence="3">
    <location>
        <begin position="127"/>
        <end position="457"/>
    </location>
</feature>
<dbReference type="InterPro" id="IPR011009">
    <property type="entry name" value="Kinase-like_dom_sf"/>
</dbReference>
<feature type="transmembrane region" description="Helical" evidence="2">
    <location>
        <begin position="496"/>
        <end position="519"/>
    </location>
</feature>
<evidence type="ECO:0000259" key="3">
    <source>
        <dbReference type="PROSITE" id="PS50011"/>
    </source>
</evidence>
<dbReference type="STRING" id="1298851.TST_1734"/>
<dbReference type="CDD" id="cd05121">
    <property type="entry name" value="ABC1_ADCK3-like"/>
    <property type="match status" value="1"/>
</dbReference>
<keyword evidence="2" id="KW-0472">Membrane</keyword>
<name>A0A0S3QW19_THET7</name>
<proteinExistence type="inferred from homology"/>
<dbReference type="InterPro" id="IPR004147">
    <property type="entry name" value="ABC1_dom"/>
</dbReference>
<evidence type="ECO:0000313" key="5">
    <source>
        <dbReference type="Proteomes" id="UP000063234"/>
    </source>
</evidence>
<dbReference type="PROSITE" id="PS50011">
    <property type="entry name" value="PROTEIN_KINASE_DOM"/>
    <property type="match status" value="1"/>
</dbReference>
<accession>A0A0S3QW19</accession>
<dbReference type="PANTHER" id="PTHR10566">
    <property type="entry name" value="CHAPERONE-ACTIVITY OF BC1 COMPLEX CABC1 -RELATED"/>
    <property type="match status" value="1"/>
</dbReference>
<dbReference type="GO" id="GO:0004672">
    <property type="term" value="F:protein kinase activity"/>
    <property type="evidence" value="ECO:0007669"/>
    <property type="project" value="InterPro"/>
</dbReference>
<keyword evidence="2" id="KW-1133">Transmembrane helix</keyword>
<dbReference type="Gene3D" id="1.10.510.10">
    <property type="entry name" value="Transferase(Phosphotransferase) domain 1"/>
    <property type="match status" value="1"/>
</dbReference>
<evidence type="ECO:0000256" key="1">
    <source>
        <dbReference type="ARBA" id="ARBA00009670"/>
    </source>
</evidence>